<proteinExistence type="predicted"/>
<feature type="region of interest" description="Disordered" evidence="1">
    <location>
        <begin position="30"/>
        <end position="57"/>
    </location>
</feature>
<evidence type="ECO:0000313" key="3">
    <source>
        <dbReference type="Proteomes" id="UP001419268"/>
    </source>
</evidence>
<comment type="caution">
    <text evidence="2">The sequence shown here is derived from an EMBL/GenBank/DDBJ whole genome shotgun (WGS) entry which is preliminary data.</text>
</comment>
<reference evidence="2 3" key="1">
    <citation type="submission" date="2024-01" db="EMBL/GenBank/DDBJ databases">
        <title>Genome assemblies of Stephania.</title>
        <authorList>
            <person name="Yang L."/>
        </authorList>
    </citation>
    <scope>NUCLEOTIDE SEQUENCE [LARGE SCALE GENOMIC DNA]</scope>
    <source>
        <strain evidence="2">JXDWG</strain>
        <tissue evidence="2">Leaf</tissue>
    </source>
</reference>
<keyword evidence="3" id="KW-1185">Reference proteome</keyword>
<gene>
    <name evidence="2" type="ORF">Scep_025256</name>
</gene>
<name>A0AAP0EL95_9MAGN</name>
<dbReference type="Proteomes" id="UP001419268">
    <property type="component" value="Unassembled WGS sequence"/>
</dbReference>
<dbReference type="AlphaFoldDB" id="A0AAP0EL95"/>
<evidence type="ECO:0000256" key="1">
    <source>
        <dbReference type="SAM" id="MobiDB-lite"/>
    </source>
</evidence>
<sequence length="57" mass="6649">MCDQPWKEGQFFEYGDDMLVDLMKSFTPDSFKSSSRRRVDVRGSSSLDTHQETNLRS</sequence>
<protein>
    <submittedName>
        <fullName evidence="2">Uncharacterized protein</fullName>
    </submittedName>
</protein>
<evidence type="ECO:0000313" key="2">
    <source>
        <dbReference type="EMBL" id="KAK9093787.1"/>
    </source>
</evidence>
<accession>A0AAP0EL95</accession>
<organism evidence="2 3">
    <name type="scientific">Stephania cephalantha</name>
    <dbReference type="NCBI Taxonomy" id="152367"/>
    <lineage>
        <taxon>Eukaryota</taxon>
        <taxon>Viridiplantae</taxon>
        <taxon>Streptophyta</taxon>
        <taxon>Embryophyta</taxon>
        <taxon>Tracheophyta</taxon>
        <taxon>Spermatophyta</taxon>
        <taxon>Magnoliopsida</taxon>
        <taxon>Ranunculales</taxon>
        <taxon>Menispermaceae</taxon>
        <taxon>Menispermoideae</taxon>
        <taxon>Cissampelideae</taxon>
        <taxon>Stephania</taxon>
    </lineage>
</organism>
<dbReference type="EMBL" id="JBBNAG010000011">
    <property type="protein sequence ID" value="KAK9093787.1"/>
    <property type="molecule type" value="Genomic_DNA"/>
</dbReference>